<proteinExistence type="inferred from homology"/>
<evidence type="ECO:0000256" key="7">
    <source>
        <dbReference type="SAM" id="MobiDB-lite"/>
    </source>
</evidence>
<dbReference type="GO" id="GO:0003724">
    <property type="term" value="F:RNA helicase activity"/>
    <property type="evidence" value="ECO:0007669"/>
    <property type="project" value="UniProtKB-EC"/>
</dbReference>
<keyword evidence="3" id="KW-0547">Nucleotide-binding</keyword>
<evidence type="ECO:0000259" key="10">
    <source>
        <dbReference type="PROSITE" id="PS51789"/>
    </source>
</evidence>
<keyword evidence="5" id="KW-0391">Immunity</keyword>
<evidence type="ECO:0000256" key="1">
    <source>
        <dbReference type="ARBA" id="ARBA00006866"/>
    </source>
</evidence>
<evidence type="ECO:0000259" key="8">
    <source>
        <dbReference type="PROSITE" id="PS51192"/>
    </source>
</evidence>
<sequence>MASEHTEFDISSDLNAPFVSFHISDGTRENREDSMTAIEPLTENPAQSANERPEDSIYAVQPGKTSDYSSQEFPNQPSQNTPSQPHVAQNNVASGDVPALSVFDSLSVPAVLGDPDTTHQTVDDSSVSDRSKDTDVALVSISPYDDYHKVLKLRPYQEEIVKRSLAGENDIILLPTGTGKTYVAIKVIIQHLNNHRHDKPKVIFFVPTAELATQQLEKIKDYLPLAWSEKAMKIIGESNIPAERVKELVKGEEFAVLVVTPQIINNYFQMSSSASITDFTLLVFDEFHHAKKDHPYNELIKRCLLSGSDAAVKIPQLLGLTATIGIGDADTERKAVEYIIGMCAKFGLQQPPSDSKEVYAASQANVDEEYIRVSCAREDSVSRFLQDKIMAVLEKRISLRLTSQKFKEHGKSIGSILFPSDRHNQMYEHFVVSLSTNVTQFHAEVGLKEDVTYCMVALEHLRLVNLLHCKHGVKYIESETSMWPIYRSIDEIWSLFIDNKEELERLQVEEDAERENYKITSLRQQLEQLFAKQARSKVIIFVQMRVVAQYMAELLCDLNPIFRAKEFTSTGPSAEVGGMNPQERFDALQGFEGNRYNILVATSVLEEGIDIQACNMVVRYMYVKDMIAKIQSRGRARHKEGVMMALLDDKLLQQEQKNSFKERLMFKSLEVVREMSEEEFKAKLVEQRKLLTPKKVQPPPKSRAKLPNAMISCKTCGVELGHMTDVRRYGQSHFLIIDGTLADKVTPYPDETVMRPMDGMQPYGKLLCNGNRSGGTPCNNRVGTLMKMDMGMYFGMWYIKGVCVNRIPLKKYKEVETRHNVIIQPITVEELQECGPDNQFPAHRITA</sequence>
<dbReference type="Gene3D" id="3.40.50.300">
    <property type="entry name" value="P-loop containing nucleotide triphosphate hydrolases"/>
    <property type="match status" value="2"/>
</dbReference>
<dbReference type="GO" id="GO:0045087">
    <property type="term" value="P:innate immune response"/>
    <property type="evidence" value="ECO:0007669"/>
    <property type="project" value="UniProtKB-KW"/>
</dbReference>
<feature type="compositionally biased region" description="Polar residues" evidence="7">
    <location>
        <begin position="63"/>
        <end position="73"/>
    </location>
</feature>
<evidence type="ECO:0000313" key="11">
    <source>
        <dbReference type="EMBL" id="KAF6023867.1"/>
    </source>
</evidence>
<dbReference type="Gene3D" id="2.170.150.30">
    <property type="entry name" value="RIG-I-like receptor, C-terminal regulatory domain"/>
    <property type="match status" value="1"/>
</dbReference>
<dbReference type="PROSITE" id="PS51789">
    <property type="entry name" value="RLR_CTR"/>
    <property type="match status" value="1"/>
</dbReference>
<dbReference type="PANTHER" id="PTHR14074">
    <property type="entry name" value="HELICASE WITH DEATH DOMAIN-RELATED"/>
    <property type="match status" value="1"/>
</dbReference>
<name>A0A7J7JCV6_BUGNE</name>
<accession>A0A7J7JCV6</accession>
<dbReference type="InterPro" id="IPR001650">
    <property type="entry name" value="Helicase_C-like"/>
</dbReference>
<organism evidence="11 12">
    <name type="scientific">Bugula neritina</name>
    <name type="common">Brown bryozoan</name>
    <name type="synonym">Sertularia neritina</name>
    <dbReference type="NCBI Taxonomy" id="10212"/>
    <lineage>
        <taxon>Eukaryota</taxon>
        <taxon>Metazoa</taxon>
        <taxon>Spiralia</taxon>
        <taxon>Lophotrochozoa</taxon>
        <taxon>Bryozoa</taxon>
        <taxon>Gymnolaemata</taxon>
        <taxon>Cheilostomatida</taxon>
        <taxon>Flustrina</taxon>
        <taxon>Buguloidea</taxon>
        <taxon>Bugulidae</taxon>
        <taxon>Bugula</taxon>
    </lineage>
</organism>
<dbReference type="GO" id="GO:0005524">
    <property type="term" value="F:ATP binding"/>
    <property type="evidence" value="ECO:0007669"/>
    <property type="project" value="UniProtKB-KW"/>
</dbReference>
<evidence type="ECO:0000256" key="4">
    <source>
        <dbReference type="ARBA" id="ARBA00022840"/>
    </source>
</evidence>
<gene>
    <name evidence="11" type="ORF">EB796_017829</name>
</gene>
<evidence type="ECO:0000313" key="12">
    <source>
        <dbReference type="Proteomes" id="UP000593567"/>
    </source>
</evidence>
<dbReference type="InterPro" id="IPR014001">
    <property type="entry name" value="Helicase_ATP-bd"/>
</dbReference>
<protein>
    <submittedName>
        <fullName evidence="11">IFIH1</fullName>
    </submittedName>
</protein>
<dbReference type="SMART" id="SM00487">
    <property type="entry name" value="DEXDc"/>
    <property type="match status" value="1"/>
</dbReference>
<keyword evidence="12" id="KW-1185">Reference proteome</keyword>
<keyword evidence="4" id="KW-0067">ATP-binding</keyword>
<evidence type="ECO:0000259" key="9">
    <source>
        <dbReference type="PROSITE" id="PS51194"/>
    </source>
</evidence>
<keyword evidence="2" id="KW-0399">Innate immunity</keyword>
<reference evidence="11" key="1">
    <citation type="submission" date="2020-06" db="EMBL/GenBank/DDBJ databases">
        <title>Draft genome of Bugula neritina, a colonial animal packing powerful symbionts and potential medicines.</title>
        <authorList>
            <person name="Rayko M."/>
        </authorList>
    </citation>
    <scope>NUCLEOTIDE SEQUENCE [LARGE SCALE GENOMIC DNA]</scope>
    <source>
        <strain evidence="11">Kwan_BN1</strain>
    </source>
</reference>
<comment type="caution">
    <text evidence="11">The sequence shown here is derived from an EMBL/GenBank/DDBJ whole genome shotgun (WGS) entry which is preliminary data.</text>
</comment>
<evidence type="ECO:0000256" key="5">
    <source>
        <dbReference type="ARBA" id="ARBA00022859"/>
    </source>
</evidence>
<dbReference type="InterPro" id="IPR051363">
    <property type="entry name" value="RLR_Helicase"/>
</dbReference>
<feature type="compositionally biased region" description="Low complexity" evidence="7">
    <location>
        <begin position="74"/>
        <end position="85"/>
    </location>
</feature>
<evidence type="ECO:0000256" key="2">
    <source>
        <dbReference type="ARBA" id="ARBA00022588"/>
    </source>
</evidence>
<dbReference type="SMART" id="SM00490">
    <property type="entry name" value="HELICc"/>
    <property type="match status" value="1"/>
</dbReference>
<dbReference type="OrthoDB" id="416741at2759"/>
<feature type="compositionally biased region" description="Basic and acidic residues" evidence="7">
    <location>
        <begin position="25"/>
        <end position="34"/>
    </location>
</feature>
<dbReference type="InterPro" id="IPR027417">
    <property type="entry name" value="P-loop_NTPase"/>
</dbReference>
<dbReference type="Pfam" id="PF00271">
    <property type="entry name" value="Helicase_C"/>
    <property type="match status" value="1"/>
</dbReference>
<dbReference type="GO" id="GO:0005737">
    <property type="term" value="C:cytoplasm"/>
    <property type="evidence" value="ECO:0007669"/>
    <property type="project" value="TreeGrafter"/>
</dbReference>
<dbReference type="PROSITE" id="PS51194">
    <property type="entry name" value="HELICASE_CTER"/>
    <property type="match status" value="1"/>
</dbReference>
<dbReference type="EMBL" id="VXIV02002656">
    <property type="protein sequence ID" value="KAF6023867.1"/>
    <property type="molecule type" value="Genomic_DNA"/>
</dbReference>
<feature type="domain" description="RLR CTR" evidence="10">
    <location>
        <begin position="697"/>
        <end position="835"/>
    </location>
</feature>
<feature type="domain" description="Helicase C-terminal" evidence="9">
    <location>
        <begin position="525"/>
        <end position="679"/>
    </location>
</feature>
<feature type="domain" description="Helicase ATP-binding" evidence="8">
    <location>
        <begin position="161"/>
        <end position="342"/>
    </location>
</feature>
<feature type="region of interest" description="Disordered" evidence="7">
    <location>
        <begin position="24"/>
        <end position="91"/>
    </location>
</feature>
<dbReference type="PROSITE" id="PS51192">
    <property type="entry name" value="HELICASE_ATP_BIND_1"/>
    <property type="match status" value="1"/>
</dbReference>
<comment type="catalytic activity">
    <reaction evidence="6">
        <text>ATP + H2O = ADP + phosphate + H(+)</text>
        <dbReference type="Rhea" id="RHEA:13065"/>
        <dbReference type="ChEBI" id="CHEBI:15377"/>
        <dbReference type="ChEBI" id="CHEBI:15378"/>
        <dbReference type="ChEBI" id="CHEBI:30616"/>
        <dbReference type="ChEBI" id="CHEBI:43474"/>
        <dbReference type="ChEBI" id="CHEBI:456216"/>
        <dbReference type="EC" id="3.6.4.13"/>
    </reaction>
    <physiologicalReaction direction="left-to-right" evidence="6">
        <dbReference type="Rhea" id="RHEA:13066"/>
    </physiologicalReaction>
</comment>
<dbReference type="SUPFAM" id="SSF52540">
    <property type="entry name" value="P-loop containing nucleoside triphosphate hydrolases"/>
    <property type="match status" value="1"/>
</dbReference>
<dbReference type="Gene3D" id="1.20.1320.30">
    <property type="match status" value="1"/>
</dbReference>
<dbReference type="Proteomes" id="UP000593567">
    <property type="component" value="Unassembled WGS sequence"/>
</dbReference>
<dbReference type="Pfam" id="PF00270">
    <property type="entry name" value="DEAD"/>
    <property type="match status" value="1"/>
</dbReference>
<dbReference type="InterPro" id="IPR011545">
    <property type="entry name" value="DEAD/DEAH_box_helicase_dom"/>
</dbReference>
<dbReference type="GO" id="GO:0003676">
    <property type="term" value="F:nucleic acid binding"/>
    <property type="evidence" value="ECO:0007669"/>
    <property type="project" value="InterPro"/>
</dbReference>
<dbReference type="PANTHER" id="PTHR14074:SF16">
    <property type="entry name" value="ANTIVIRAL INNATE IMMUNE RESPONSE RECEPTOR RIG-I"/>
    <property type="match status" value="1"/>
</dbReference>
<evidence type="ECO:0000256" key="6">
    <source>
        <dbReference type="ARBA" id="ARBA00049390"/>
    </source>
</evidence>
<dbReference type="AlphaFoldDB" id="A0A7J7JCV6"/>
<evidence type="ECO:0000256" key="3">
    <source>
        <dbReference type="ARBA" id="ARBA00022741"/>
    </source>
</evidence>
<dbReference type="InterPro" id="IPR038557">
    <property type="entry name" value="RLR_C_sf"/>
</dbReference>
<comment type="similarity">
    <text evidence="1">Belongs to the helicase family. RLR subfamily.</text>
</comment>
<dbReference type="InterPro" id="IPR021673">
    <property type="entry name" value="RLR_CTR"/>
</dbReference>